<dbReference type="Proteomes" id="UP000526734">
    <property type="component" value="Unassembled WGS sequence"/>
</dbReference>
<feature type="region of interest" description="Disordered" evidence="2">
    <location>
        <begin position="891"/>
        <end position="963"/>
    </location>
</feature>
<feature type="coiled-coil region" evidence="1">
    <location>
        <begin position="215"/>
        <end position="242"/>
    </location>
</feature>
<feature type="compositionally biased region" description="Basic and acidic residues" evidence="2">
    <location>
        <begin position="377"/>
        <end position="387"/>
    </location>
</feature>
<keyword evidence="5" id="KW-1185">Reference proteome</keyword>
<evidence type="ECO:0000256" key="3">
    <source>
        <dbReference type="SAM" id="SignalP"/>
    </source>
</evidence>
<feature type="compositionally biased region" description="Basic and acidic residues" evidence="2">
    <location>
        <begin position="948"/>
        <end position="963"/>
    </location>
</feature>
<dbReference type="AlphaFoldDB" id="A0A7W3W2U0"/>
<evidence type="ECO:0000313" key="5">
    <source>
        <dbReference type="Proteomes" id="UP000526734"/>
    </source>
</evidence>
<feature type="compositionally biased region" description="Basic and acidic residues" evidence="2">
    <location>
        <begin position="894"/>
        <end position="910"/>
    </location>
</feature>
<dbReference type="EMBL" id="JACGZW010000011">
    <property type="protein sequence ID" value="MBB1157684.1"/>
    <property type="molecule type" value="Genomic_DNA"/>
</dbReference>
<evidence type="ECO:0000256" key="2">
    <source>
        <dbReference type="SAM" id="MobiDB-lite"/>
    </source>
</evidence>
<feature type="compositionally biased region" description="Basic and acidic residues" evidence="2">
    <location>
        <begin position="496"/>
        <end position="540"/>
    </location>
</feature>
<keyword evidence="3" id="KW-0732">Signal</keyword>
<name>A0A7W3W2U0_9PSEU</name>
<accession>A0A7W3W2U0</accession>
<dbReference type="RefSeq" id="WP_182894515.1">
    <property type="nucleotide sequence ID" value="NZ_JACGZW010000011.1"/>
</dbReference>
<feature type="compositionally biased region" description="Basic and acidic residues" evidence="2">
    <location>
        <begin position="423"/>
        <end position="432"/>
    </location>
</feature>
<comment type="caution">
    <text evidence="4">The sequence shown here is derived from an EMBL/GenBank/DDBJ whole genome shotgun (WGS) entry which is preliminary data.</text>
</comment>
<feature type="compositionally biased region" description="Low complexity" evidence="2">
    <location>
        <begin position="433"/>
        <end position="445"/>
    </location>
</feature>
<organism evidence="4 5">
    <name type="scientific">Amycolatopsis dendrobii</name>
    <dbReference type="NCBI Taxonomy" id="2760662"/>
    <lineage>
        <taxon>Bacteria</taxon>
        <taxon>Bacillati</taxon>
        <taxon>Actinomycetota</taxon>
        <taxon>Actinomycetes</taxon>
        <taxon>Pseudonocardiales</taxon>
        <taxon>Pseudonocardiaceae</taxon>
        <taxon>Amycolatopsis</taxon>
    </lineage>
</organism>
<evidence type="ECO:0000256" key="1">
    <source>
        <dbReference type="SAM" id="Coils"/>
    </source>
</evidence>
<feature type="compositionally biased region" description="Basic and acidic residues" evidence="2">
    <location>
        <begin position="461"/>
        <end position="473"/>
    </location>
</feature>
<feature type="compositionally biased region" description="Low complexity" evidence="2">
    <location>
        <begin position="396"/>
        <end position="422"/>
    </location>
</feature>
<evidence type="ECO:0008006" key="6">
    <source>
        <dbReference type="Google" id="ProtNLM"/>
    </source>
</evidence>
<feature type="signal peptide" evidence="3">
    <location>
        <begin position="1"/>
        <end position="20"/>
    </location>
</feature>
<protein>
    <recommendedName>
        <fullName evidence="6">Methyl-accepting transducer domain-containing protein</fullName>
    </recommendedName>
</protein>
<feature type="compositionally biased region" description="Low complexity" evidence="2">
    <location>
        <begin position="542"/>
        <end position="578"/>
    </location>
</feature>
<proteinExistence type="predicted"/>
<feature type="region of interest" description="Disordered" evidence="2">
    <location>
        <begin position="373"/>
        <end position="578"/>
    </location>
</feature>
<feature type="compositionally biased region" description="Low complexity" evidence="2">
    <location>
        <begin position="474"/>
        <end position="494"/>
    </location>
</feature>
<feature type="compositionally biased region" description="Low complexity" evidence="2">
    <location>
        <begin position="911"/>
        <end position="920"/>
    </location>
</feature>
<feature type="coiled-coil region" evidence="1">
    <location>
        <begin position="772"/>
        <end position="799"/>
    </location>
</feature>
<evidence type="ECO:0000313" key="4">
    <source>
        <dbReference type="EMBL" id="MBB1157684.1"/>
    </source>
</evidence>
<keyword evidence="1" id="KW-0175">Coiled coil</keyword>
<sequence length="1264" mass="131910">MAFLAVLLLAGLVRSVPAAAERAPASGPARAAPASVWQGWQSIGVPVDPFLRDVVADYAELDEDHEVREAAQAALDAFSTEALEAFMATGIDQAKARASTRKAGVARQHREQIEAMAGTGGAIFNAEVVRVLAGTDGDRADFLAFGAEIARKRDEQTQLNAEARAKQLRDRVRLLVATGGLELRKAAQAALDAGDAAIAAFFATGGYEAAVDRDVQAREALLEQQRQQREAAEKLSALAKRAKQAWDARRNLLIAHGNGVNALRRAANAMTLAANESRTAAQILAAHEAGGAHPPEAFNEVKREVARQVDNTRQAATDAEQAAVTAQAQADILVGIDLPYGAQWARMAQGMHLAAQAAGGAAETAQHTIEATASTDAARDAQEKAQRSAEQAAKWRQQAEQHAAAAARVAESAQSEANAAKDAATRARDARISAEQTARQAWAEAAKAREQRNIAQQEAGKAAEARKRAEQERGTAAQQRAEAEKQAAVAKTARGNAERQADVAHDARLRAEGQEGDAKKAADSAETEERKAAAARDRSFVAEQARQAAEAKQQALDAGAAAARGKPYEPQAKAAAEQARQEAVTATNAATQARNEANTATYAAVQARTHATEASRAAARARAAANEAWAAYARADAAASKAEVHAANAHALAMRTDQKAAEATSNEVQAAEHANAAVQLSQQAAVEAQQALFAAGRTKAEADAAAQEAVSAATQAEVSIRAAAAARASSNGIAQPANTAITIVAPFTGEDLGADFAAEVARQAGLVGEEQARQAESRATEAKEAVRLAQEAADRASAEVKPAYDAAAASARSAAAAAHSAAEAQRAAADAAAQGVLARAAAASANDADRQAQDDARLARDAANAAWADATIAGRAADDAAREAAAADQAAGRAEADADAARRAADRAEADASAARQAAENARKDAERAAEMARNAVSHATEAQQSADRAEEQRRRDEEELRRRQAQQVGDCLAELTTEQADDLASFDEGSAALVDHRKIRQECSGGGDVLAYLAEVGADVLLEVIGVNDAIRCFGDGNIASCLWTVVNVLSLATIFTKLVPIGKAIVSAVTNIGKYLAKSERIQKIAAKVESIIQRVNKICPVRPRVPAMASAGGSATASGPHAVPSWLCDPLPNLGTYDELVKELAVAERLGVTPIRVGTAEFDALVETGEVMKWAVMQDGTLSVVPKSKNGEEIKHTVISRGHDVASAGEARVTGSSRTGYVGVEINLQSGHYIPPRSGSLGRAYLRIGKDAFAEFGVFFR</sequence>
<gene>
    <name evidence="4" type="ORF">H4281_31445</name>
</gene>
<feature type="chain" id="PRO_5038931729" description="Methyl-accepting transducer domain-containing protein" evidence="3">
    <location>
        <begin position="21"/>
        <end position="1264"/>
    </location>
</feature>
<reference evidence="4 5" key="1">
    <citation type="submission" date="2020-08" db="EMBL/GenBank/DDBJ databases">
        <title>Amycolatopsis sp. nov. DR6-1 isolated from Dendrobium heterocarpum.</title>
        <authorList>
            <person name="Tedsree N."/>
            <person name="Kuncharoen N."/>
            <person name="Likhitwitayawuid K."/>
            <person name="Tanasupawat S."/>
        </authorList>
    </citation>
    <scope>NUCLEOTIDE SEQUENCE [LARGE SCALE GENOMIC DNA]</scope>
    <source>
        <strain evidence="4 5">DR6-1</strain>
    </source>
</reference>
<feature type="compositionally biased region" description="Basic and acidic residues" evidence="2">
    <location>
        <begin position="921"/>
        <end position="931"/>
    </location>
</feature>